<evidence type="ECO:0000313" key="13">
    <source>
        <dbReference type="Proteomes" id="UP001150569"/>
    </source>
</evidence>
<dbReference type="GO" id="GO:0005886">
    <property type="term" value="C:plasma membrane"/>
    <property type="evidence" value="ECO:0007669"/>
    <property type="project" value="UniProtKB-SubCell"/>
</dbReference>
<dbReference type="CDD" id="cd11855">
    <property type="entry name" value="SH3_Sho1p"/>
    <property type="match status" value="1"/>
</dbReference>
<protein>
    <submittedName>
        <fullName evidence="12">Transmembrane osmosensor</fullName>
    </submittedName>
</protein>
<evidence type="ECO:0000256" key="9">
    <source>
        <dbReference type="PROSITE-ProRule" id="PRU00192"/>
    </source>
</evidence>
<comment type="caution">
    <text evidence="12">The sequence shown here is derived from an EMBL/GenBank/DDBJ whole genome shotgun (WGS) entry which is preliminary data.</text>
</comment>
<evidence type="ECO:0000256" key="10">
    <source>
        <dbReference type="SAM" id="Phobius"/>
    </source>
</evidence>
<sequence>MIFESRLLLQQPVYLGTFCLGLIGWVVALVGALMVSSVASYRTWFFLALAFVVIISTALVIMSRAIGYYRFVLVSIYAVTLPCIFLVIDEYIYRSQVGQQMCGAGFIFVAIVLFMWIIMFASNDGSYVTTQVRHWGGDVEMHHHLPDHQSVAKTFTTSGSHTMSVANSQVIRIPSMPLIPTANYAYKARAKYLYEASPEDPNELSFDKDEILEIVDIKGKWWQAKKADGSIGIVPSNYLEII</sequence>
<dbReference type="OrthoDB" id="5983572at2759"/>
<evidence type="ECO:0000256" key="8">
    <source>
        <dbReference type="ARBA" id="ARBA00023136"/>
    </source>
</evidence>
<proteinExistence type="inferred from homology"/>
<dbReference type="InterPro" id="IPR036028">
    <property type="entry name" value="SH3-like_dom_sf"/>
</dbReference>
<feature type="transmembrane region" description="Helical" evidence="10">
    <location>
        <begin position="68"/>
        <end position="88"/>
    </location>
</feature>
<feature type="domain" description="SH3" evidence="11">
    <location>
        <begin position="183"/>
        <end position="242"/>
    </location>
</feature>
<keyword evidence="3 9" id="KW-0728">SH3 domain</keyword>
<evidence type="ECO:0000256" key="6">
    <source>
        <dbReference type="ARBA" id="ARBA00022989"/>
    </source>
</evidence>
<evidence type="ECO:0000256" key="1">
    <source>
        <dbReference type="ARBA" id="ARBA00004651"/>
    </source>
</evidence>
<dbReference type="Gene3D" id="2.30.30.40">
    <property type="entry name" value="SH3 Domains"/>
    <property type="match status" value="1"/>
</dbReference>
<organism evidence="12 13">
    <name type="scientific">Tieghemiomyces parasiticus</name>
    <dbReference type="NCBI Taxonomy" id="78921"/>
    <lineage>
        <taxon>Eukaryota</taxon>
        <taxon>Fungi</taxon>
        <taxon>Fungi incertae sedis</taxon>
        <taxon>Zoopagomycota</taxon>
        <taxon>Kickxellomycotina</taxon>
        <taxon>Dimargaritomycetes</taxon>
        <taxon>Dimargaritales</taxon>
        <taxon>Dimargaritaceae</taxon>
        <taxon>Tieghemiomyces</taxon>
    </lineage>
</organism>
<dbReference type="InterPro" id="IPR001452">
    <property type="entry name" value="SH3_domain"/>
</dbReference>
<keyword evidence="4" id="KW-1003">Cell membrane</keyword>
<feature type="transmembrane region" description="Helical" evidence="10">
    <location>
        <begin position="12"/>
        <end position="35"/>
    </location>
</feature>
<comment type="similarity">
    <text evidence="2">Belongs to the SHO1 family.</text>
</comment>
<comment type="subcellular location">
    <subcellularLocation>
        <location evidence="1">Cell membrane</location>
        <topology evidence="1">Multi-pass membrane protein</topology>
    </subcellularLocation>
</comment>
<dbReference type="EMBL" id="JANBPT010000378">
    <property type="protein sequence ID" value="KAJ1922703.1"/>
    <property type="molecule type" value="Genomic_DNA"/>
</dbReference>
<evidence type="ECO:0000256" key="5">
    <source>
        <dbReference type="ARBA" id="ARBA00022692"/>
    </source>
</evidence>
<dbReference type="PRINTS" id="PR00452">
    <property type="entry name" value="SH3DOMAIN"/>
</dbReference>
<accession>A0A9W8DS93</accession>
<dbReference type="Pfam" id="PF00018">
    <property type="entry name" value="SH3_1"/>
    <property type="match status" value="1"/>
</dbReference>
<dbReference type="PROSITE" id="PS50002">
    <property type="entry name" value="SH3"/>
    <property type="match status" value="1"/>
</dbReference>
<gene>
    <name evidence="12" type="primary">SHO1_1</name>
    <name evidence="12" type="ORF">IWQ60_006350</name>
</gene>
<dbReference type="AlphaFoldDB" id="A0A9W8DS93"/>
<evidence type="ECO:0000256" key="4">
    <source>
        <dbReference type="ARBA" id="ARBA00022475"/>
    </source>
</evidence>
<name>A0A9W8DS93_9FUNG</name>
<evidence type="ECO:0000256" key="3">
    <source>
        <dbReference type="ARBA" id="ARBA00022443"/>
    </source>
</evidence>
<keyword evidence="8 10" id="KW-0472">Membrane</keyword>
<evidence type="ECO:0000259" key="11">
    <source>
        <dbReference type="PROSITE" id="PS50002"/>
    </source>
</evidence>
<keyword evidence="6 10" id="KW-1133">Transmembrane helix</keyword>
<dbReference type="Proteomes" id="UP001150569">
    <property type="component" value="Unassembled WGS sequence"/>
</dbReference>
<evidence type="ECO:0000256" key="7">
    <source>
        <dbReference type="ARBA" id="ARBA00023016"/>
    </source>
</evidence>
<feature type="transmembrane region" description="Helical" evidence="10">
    <location>
        <begin position="44"/>
        <end position="62"/>
    </location>
</feature>
<evidence type="ECO:0000256" key="2">
    <source>
        <dbReference type="ARBA" id="ARBA00009739"/>
    </source>
</evidence>
<dbReference type="SUPFAM" id="SSF50044">
    <property type="entry name" value="SH3-domain"/>
    <property type="match status" value="1"/>
</dbReference>
<feature type="transmembrane region" description="Helical" evidence="10">
    <location>
        <begin position="100"/>
        <end position="121"/>
    </location>
</feature>
<keyword evidence="5 10" id="KW-0812">Transmembrane</keyword>
<keyword evidence="7" id="KW-0346">Stress response</keyword>
<keyword evidence="13" id="KW-1185">Reference proteome</keyword>
<dbReference type="SMART" id="SM00326">
    <property type="entry name" value="SH3"/>
    <property type="match status" value="1"/>
</dbReference>
<dbReference type="InterPro" id="IPR035522">
    <property type="entry name" value="Sho1_SH3"/>
</dbReference>
<reference evidence="12" key="1">
    <citation type="submission" date="2022-07" db="EMBL/GenBank/DDBJ databases">
        <title>Phylogenomic reconstructions and comparative analyses of Kickxellomycotina fungi.</title>
        <authorList>
            <person name="Reynolds N.K."/>
            <person name="Stajich J.E."/>
            <person name="Barry K."/>
            <person name="Grigoriev I.V."/>
            <person name="Crous P."/>
            <person name="Smith M.E."/>
        </authorList>
    </citation>
    <scope>NUCLEOTIDE SEQUENCE</scope>
    <source>
        <strain evidence="12">RSA 861</strain>
    </source>
</reference>
<evidence type="ECO:0000313" key="12">
    <source>
        <dbReference type="EMBL" id="KAJ1922703.1"/>
    </source>
</evidence>